<evidence type="ECO:0000256" key="6">
    <source>
        <dbReference type="RuleBase" id="RU000680"/>
    </source>
</evidence>
<organism evidence="7 8">
    <name type="scientific">Lates calcarifer</name>
    <name type="common">Barramundi</name>
    <name type="synonym">Holocentrus calcarifer</name>
    <dbReference type="NCBI Taxonomy" id="8187"/>
    <lineage>
        <taxon>Eukaryota</taxon>
        <taxon>Metazoa</taxon>
        <taxon>Chordata</taxon>
        <taxon>Craniata</taxon>
        <taxon>Vertebrata</taxon>
        <taxon>Euteleostomi</taxon>
        <taxon>Actinopterygii</taxon>
        <taxon>Neopterygii</taxon>
        <taxon>Teleostei</taxon>
        <taxon>Neoteleostei</taxon>
        <taxon>Acanthomorphata</taxon>
        <taxon>Carangaria</taxon>
        <taxon>Carangaria incertae sedis</taxon>
        <taxon>Centropomidae</taxon>
        <taxon>Lates</taxon>
    </lineage>
</organism>
<evidence type="ECO:0000313" key="7">
    <source>
        <dbReference type="Ensembl" id="ENSLCAP00010056777.1"/>
    </source>
</evidence>
<evidence type="ECO:0000256" key="3">
    <source>
        <dbReference type="ARBA" id="ARBA00022475"/>
    </source>
</evidence>
<dbReference type="GO" id="GO:0042383">
    <property type="term" value="C:sarcolemma"/>
    <property type="evidence" value="ECO:0007669"/>
    <property type="project" value="TreeGrafter"/>
</dbReference>
<dbReference type="GO" id="GO:0060090">
    <property type="term" value="F:molecular adaptor activity"/>
    <property type="evidence" value="ECO:0007669"/>
    <property type="project" value="TreeGrafter"/>
</dbReference>
<evidence type="ECO:0000256" key="2">
    <source>
        <dbReference type="ARBA" id="ARBA00010988"/>
    </source>
</evidence>
<dbReference type="GO" id="GO:0070836">
    <property type="term" value="P:caveola assembly"/>
    <property type="evidence" value="ECO:0007669"/>
    <property type="project" value="InterPro"/>
</dbReference>
<evidence type="ECO:0000256" key="5">
    <source>
        <dbReference type="ARBA" id="ARBA00023136"/>
    </source>
</evidence>
<dbReference type="Proteomes" id="UP000314980">
    <property type="component" value="Unassembled WGS sequence"/>
</dbReference>
<name>A0A4W6G0C7_LATCA</name>
<comment type="subcellular location">
    <subcellularLocation>
        <location evidence="1 6">Cell membrane</location>
        <topology evidence="1 6">Peripheral membrane protein</topology>
    </subcellularLocation>
    <subcellularLocation>
        <location evidence="6">Golgi apparatus membrane</location>
        <topology evidence="6">Peripheral membrane protein</topology>
    </subcellularLocation>
    <subcellularLocation>
        <location evidence="6">Membrane</location>
        <location evidence="6">Caveola</location>
        <topology evidence="6">Peripheral membrane protein</topology>
    </subcellularLocation>
</comment>
<dbReference type="GO" id="GO:0030154">
    <property type="term" value="P:cell differentiation"/>
    <property type="evidence" value="ECO:0007669"/>
    <property type="project" value="TreeGrafter"/>
</dbReference>
<keyword evidence="8" id="KW-1185">Reference proteome</keyword>
<dbReference type="GO" id="GO:0005925">
    <property type="term" value="C:focal adhesion"/>
    <property type="evidence" value="ECO:0007669"/>
    <property type="project" value="TreeGrafter"/>
</dbReference>
<keyword evidence="4 6" id="KW-0333">Golgi apparatus</keyword>
<protein>
    <recommendedName>
        <fullName evidence="6">Caveolin</fullName>
    </recommendedName>
</protein>
<comment type="function">
    <text evidence="6">May act as a scaffolding protein within caveolar membranes. Interacts directly with G-protein alpha subunits and can functionally regulate their activity.</text>
</comment>
<dbReference type="InterPro" id="IPR001612">
    <property type="entry name" value="Caveolin"/>
</dbReference>
<dbReference type="PANTHER" id="PTHR10844:SF29">
    <property type="entry name" value="CAVEOLIN"/>
    <property type="match status" value="1"/>
</dbReference>
<comment type="similarity">
    <text evidence="2 6">Belongs to the caveolin family.</text>
</comment>
<dbReference type="PANTHER" id="PTHR10844">
    <property type="entry name" value="CAVEOLIN"/>
    <property type="match status" value="1"/>
</dbReference>
<reference evidence="7" key="2">
    <citation type="submission" date="2025-08" db="UniProtKB">
        <authorList>
            <consortium name="Ensembl"/>
        </authorList>
    </citation>
    <scope>IDENTIFICATION</scope>
</reference>
<dbReference type="Pfam" id="PF01146">
    <property type="entry name" value="Caveolin"/>
    <property type="match status" value="1"/>
</dbReference>
<proteinExistence type="inferred from homology"/>
<dbReference type="GO" id="GO:0000139">
    <property type="term" value="C:Golgi membrane"/>
    <property type="evidence" value="ECO:0007669"/>
    <property type="project" value="UniProtKB-SubCell"/>
</dbReference>
<reference evidence="7" key="3">
    <citation type="submission" date="2025-09" db="UniProtKB">
        <authorList>
            <consortium name="Ensembl"/>
        </authorList>
    </citation>
    <scope>IDENTIFICATION</scope>
</reference>
<evidence type="ECO:0000256" key="4">
    <source>
        <dbReference type="ARBA" id="ARBA00023034"/>
    </source>
</evidence>
<dbReference type="STRING" id="8187.ENSLCAP00010056777"/>
<dbReference type="InterPro" id="IPR018361">
    <property type="entry name" value="Caveolin_CS"/>
</dbReference>
<keyword evidence="5 6" id="KW-0472">Membrane</keyword>
<sequence>MRLTLNSYSSCQDSVIYNPHTYTYTPPSPQLSLLDFTHLGKTVARSHLQCPYMCLKVMFEDLIAEPPSVQSVDKGWLWSRGPFHVFRLWCYYFIPLPLAVRVSLSAGLLTSHTFTSVLLPINMHWVQTVWGSIPNILISPLFSCAGNCCG</sequence>
<dbReference type="GO" id="GO:0005901">
    <property type="term" value="C:caveola"/>
    <property type="evidence" value="ECO:0007669"/>
    <property type="project" value="UniProtKB-SubCell"/>
</dbReference>
<dbReference type="PROSITE" id="PS01210">
    <property type="entry name" value="CAVEOLIN"/>
    <property type="match status" value="1"/>
</dbReference>
<dbReference type="AlphaFoldDB" id="A0A4W6G0C7"/>
<dbReference type="Ensembl" id="ENSLCAT00010058323.1">
    <property type="protein sequence ID" value="ENSLCAP00010056777.1"/>
    <property type="gene ID" value="ENSLCAG00010026495.1"/>
</dbReference>
<dbReference type="GO" id="GO:0051480">
    <property type="term" value="P:regulation of cytosolic calcium ion concentration"/>
    <property type="evidence" value="ECO:0007669"/>
    <property type="project" value="TreeGrafter"/>
</dbReference>
<accession>A0A4W6G0C7</accession>
<evidence type="ECO:0000313" key="8">
    <source>
        <dbReference type="Proteomes" id="UP000314980"/>
    </source>
</evidence>
<dbReference type="InParanoid" id="A0A4W6G0C7"/>
<evidence type="ECO:0000256" key="1">
    <source>
        <dbReference type="ARBA" id="ARBA00004202"/>
    </source>
</evidence>
<keyword evidence="3 6" id="KW-1003">Cell membrane</keyword>
<reference evidence="8" key="1">
    <citation type="submission" date="2015-09" db="EMBL/GenBank/DDBJ databases">
        <authorList>
            <person name="Sai Rama Sridatta P."/>
        </authorList>
    </citation>
    <scope>NUCLEOTIDE SEQUENCE [LARGE SCALE GENOMIC DNA]</scope>
</reference>